<evidence type="ECO:0000313" key="1">
    <source>
        <dbReference type="EMBL" id="QTA81228.1"/>
    </source>
</evidence>
<dbReference type="AlphaFoldDB" id="A0A975B999"/>
<accession>A0A975B999</accession>
<dbReference type="EMBL" id="CP061799">
    <property type="protein sequence ID" value="QTA81228.1"/>
    <property type="molecule type" value="Genomic_DNA"/>
</dbReference>
<sequence length="40" mass="4462">MEMAAYGKIEGKAEGRIETISEELKRLHLLKSQMPSNQGS</sequence>
<keyword evidence="2" id="KW-1185">Reference proteome</keyword>
<evidence type="ECO:0000313" key="2">
    <source>
        <dbReference type="Proteomes" id="UP000663720"/>
    </source>
</evidence>
<protein>
    <submittedName>
        <fullName evidence="1">Uncharacterized protein</fullName>
    </submittedName>
</protein>
<organism evidence="1 2">
    <name type="scientific">Desulfonema limicola</name>
    <dbReference type="NCBI Taxonomy" id="45656"/>
    <lineage>
        <taxon>Bacteria</taxon>
        <taxon>Pseudomonadati</taxon>
        <taxon>Thermodesulfobacteriota</taxon>
        <taxon>Desulfobacteria</taxon>
        <taxon>Desulfobacterales</taxon>
        <taxon>Desulfococcaceae</taxon>
        <taxon>Desulfonema</taxon>
    </lineage>
</organism>
<gene>
    <name evidence="1" type="ORF">dnl_35590</name>
</gene>
<dbReference type="Proteomes" id="UP000663720">
    <property type="component" value="Chromosome"/>
</dbReference>
<reference evidence="1" key="1">
    <citation type="journal article" date="2021" name="Microb. Physiol.">
        <title>Proteogenomic Insights into the Physiology of Marine, Sulfate-Reducing, Filamentous Desulfonema limicola and Desulfonema magnum.</title>
        <authorList>
            <person name="Schnaars V."/>
            <person name="Wohlbrand L."/>
            <person name="Scheve S."/>
            <person name="Hinrichs C."/>
            <person name="Reinhardt R."/>
            <person name="Rabus R."/>
        </authorList>
    </citation>
    <scope>NUCLEOTIDE SEQUENCE</scope>
    <source>
        <strain evidence="1">5ac10</strain>
    </source>
</reference>
<dbReference type="KEGG" id="dli:dnl_35590"/>
<proteinExistence type="predicted"/>
<name>A0A975B999_9BACT</name>